<proteinExistence type="predicted"/>
<comment type="caution">
    <text evidence="1">The sequence shown here is derived from an EMBL/GenBank/DDBJ whole genome shotgun (WGS) entry which is preliminary data.</text>
</comment>
<dbReference type="EMBL" id="BFAZ01000012">
    <property type="protein sequence ID" value="GBF44452.1"/>
    <property type="molecule type" value="Genomic_DNA"/>
</dbReference>
<organism evidence="1 2">
    <name type="scientific">Leptospira ellinghausenii</name>
    <dbReference type="NCBI Taxonomy" id="1917822"/>
    <lineage>
        <taxon>Bacteria</taxon>
        <taxon>Pseudomonadati</taxon>
        <taxon>Spirochaetota</taxon>
        <taxon>Spirochaetia</taxon>
        <taxon>Leptospirales</taxon>
        <taxon>Leptospiraceae</taxon>
        <taxon>Leptospira</taxon>
    </lineage>
</organism>
<reference evidence="2" key="1">
    <citation type="journal article" date="2019" name="Microbiol. Immunol.">
        <title>Molecular and phenotypic characterization of Leptospira johnsonii sp. nov., Leptospira ellinghausenii sp. nov. and Leptospira ryugenii sp. nov. isolated from soil and water in Japan.</title>
        <authorList>
            <person name="Masuzawa T."/>
            <person name="Saito M."/>
            <person name="Nakao R."/>
            <person name="Nikaido Y."/>
            <person name="Matsumoto M."/>
            <person name="Ogawa M."/>
            <person name="Yokoyama M."/>
            <person name="Hidaka Y."/>
            <person name="Tomita J."/>
            <person name="Sakakibara K."/>
            <person name="Suzuki K."/>
            <person name="Yasuda S."/>
            <person name="Sato H."/>
            <person name="Yamaguchi M."/>
            <person name="Yoshida S.I."/>
            <person name="Koizumi N."/>
            <person name="Kawamura Y."/>
        </authorList>
    </citation>
    <scope>NUCLEOTIDE SEQUENCE [LARGE SCALE GENOMIC DNA]</scope>
    <source>
        <strain evidence="2">E18</strain>
    </source>
</reference>
<evidence type="ECO:0000313" key="2">
    <source>
        <dbReference type="Proteomes" id="UP000245206"/>
    </source>
</evidence>
<name>A0A2P2DII4_9LEPT</name>
<dbReference type="InterPro" id="IPR036890">
    <property type="entry name" value="HATPase_C_sf"/>
</dbReference>
<sequence>MRVPNVPVGLRVGEFRKFSLLYEISAIHTTIHISKYEIQEFMEQKSQVYYRSEKIYKNSREKFGYLIRETVSNSIHATLIKQSKDKSNKYKPHIKVEIQFKESEAEITVIDNGEGFNILNRKYFTHLDLQNSEKKNLNLQPLGQGRLAIVYFTDYAHFTSVHEENGDYKIQEFNYPDTGPTLFDIERDSGKKTNLTTTSTKLTMRFTKQQSFKRLETFIYKYDDIEKLRNYFIENFFPFIINNEKLTLEIDYNNSNVKINKKYIENKITSIQFKVNFDSDITQNHQFKLWLIEKEDSPKFKQSIKCFARQLQADLEVGRLEYEIDLTKAYDWYLTSDYFDQNVDQKGDKIEISQSHVNQIQNKMSETLDHHFKNEITANRKKTEKNLKTIKEKYHSIAVFIDEERTLNSNRVLEEKEIIDYAIENKGRAEKRYWTSSEVDNEDSEKLLNSSLNIYVNHRNRVLNKLHDLIKRYDQDGEVKSELEDEIHDLFLKRKETLDHSDKINHLHNLWILDDKYTIFSSSFKALSSQKGKELSDIYLWLDDPEQTKELLILELKSTSKAHNSGDKYESMVAQVKRYATQFYKEPVKLLDWDINPSQVLYSGIILARKSDIYKELSSNNIAGVPNKIPFLESSYYFNEKFSIGFNKTSAPDYVDIRIEIYSYEDIYKLALNRNTVFFKLLNSEYALEPADNN</sequence>
<dbReference type="Proteomes" id="UP000245206">
    <property type="component" value="Unassembled WGS sequence"/>
</dbReference>
<accession>A0A2P2DII4</accession>
<keyword evidence="2" id="KW-1185">Reference proteome</keyword>
<evidence type="ECO:0000313" key="1">
    <source>
        <dbReference type="EMBL" id="GBF44452.1"/>
    </source>
</evidence>
<dbReference type="AlphaFoldDB" id="A0A2P2DII4"/>
<gene>
    <name evidence="1" type="ORF">LPTSP2_37550</name>
</gene>
<protein>
    <submittedName>
        <fullName evidence="1">Uncharacterized protein</fullName>
    </submittedName>
</protein>
<dbReference type="SUPFAM" id="SSF55874">
    <property type="entry name" value="ATPase domain of HSP90 chaperone/DNA topoisomerase II/histidine kinase"/>
    <property type="match status" value="1"/>
</dbReference>